<feature type="compositionally biased region" description="Acidic residues" evidence="1">
    <location>
        <begin position="110"/>
        <end position="128"/>
    </location>
</feature>
<name>A0A5J5BU08_9ASTE</name>
<feature type="region of interest" description="Disordered" evidence="1">
    <location>
        <begin position="250"/>
        <end position="319"/>
    </location>
</feature>
<protein>
    <recommendedName>
        <fullName evidence="2">Hpc2-related domain-containing protein</fullName>
    </recommendedName>
</protein>
<dbReference type="PANTHER" id="PTHR21669">
    <property type="entry name" value="CAPZ-INTERACTING PROTEIN AND RELATED PROTEINS"/>
    <property type="match status" value="1"/>
</dbReference>
<feature type="region of interest" description="Disordered" evidence="1">
    <location>
        <begin position="666"/>
        <end position="759"/>
    </location>
</feature>
<reference evidence="3 4" key="1">
    <citation type="submission" date="2019-09" db="EMBL/GenBank/DDBJ databases">
        <title>A chromosome-level genome assembly of the Chinese tupelo Nyssa sinensis.</title>
        <authorList>
            <person name="Yang X."/>
            <person name="Kang M."/>
            <person name="Yang Y."/>
            <person name="Xiong H."/>
            <person name="Wang M."/>
            <person name="Zhang Z."/>
            <person name="Wang Z."/>
            <person name="Wu H."/>
            <person name="Ma T."/>
            <person name="Liu J."/>
            <person name="Xi Z."/>
        </authorList>
    </citation>
    <scope>NUCLEOTIDE SEQUENCE [LARGE SCALE GENOMIC DNA]</scope>
    <source>
        <strain evidence="3">J267</strain>
        <tissue evidence="3">Leaf</tissue>
    </source>
</reference>
<feature type="compositionally biased region" description="Basic and acidic residues" evidence="1">
    <location>
        <begin position="292"/>
        <end position="314"/>
    </location>
</feature>
<feature type="compositionally biased region" description="Basic and acidic residues" evidence="1">
    <location>
        <begin position="97"/>
        <end position="109"/>
    </location>
</feature>
<dbReference type="GO" id="GO:0006325">
    <property type="term" value="P:chromatin organization"/>
    <property type="evidence" value="ECO:0007669"/>
    <property type="project" value="TreeGrafter"/>
</dbReference>
<feature type="compositionally biased region" description="Basic and acidic residues" evidence="1">
    <location>
        <begin position="274"/>
        <end position="283"/>
    </location>
</feature>
<evidence type="ECO:0000313" key="4">
    <source>
        <dbReference type="Proteomes" id="UP000325577"/>
    </source>
</evidence>
<dbReference type="PANTHER" id="PTHR21669:SF28">
    <property type="entry name" value="YEMANUCLEIN"/>
    <property type="match status" value="1"/>
</dbReference>
<evidence type="ECO:0000256" key="1">
    <source>
        <dbReference type="SAM" id="MobiDB-lite"/>
    </source>
</evidence>
<dbReference type="Proteomes" id="UP000325577">
    <property type="component" value="Linkage Group LG1"/>
</dbReference>
<evidence type="ECO:0000259" key="2">
    <source>
        <dbReference type="Pfam" id="PF08729"/>
    </source>
</evidence>
<feature type="compositionally biased region" description="Basic residues" evidence="1">
    <location>
        <begin position="193"/>
        <end position="204"/>
    </location>
</feature>
<proteinExistence type="predicted"/>
<feature type="region of interest" description="Disordered" evidence="1">
    <location>
        <begin position="49"/>
        <end position="128"/>
    </location>
</feature>
<organism evidence="3 4">
    <name type="scientific">Nyssa sinensis</name>
    <dbReference type="NCBI Taxonomy" id="561372"/>
    <lineage>
        <taxon>Eukaryota</taxon>
        <taxon>Viridiplantae</taxon>
        <taxon>Streptophyta</taxon>
        <taxon>Embryophyta</taxon>
        <taxon>Tracheophyta</taxon>
        <taxon>Spermatophyta</taxon>
        <taxon>Magnoliopsida</taxon>
        <taxon>eudicotyledons</taxon>
        <taxon>Gunneridae</taxon>
        <taxon>Pentapetalae</taxon>
        <taxon>asterids</taxon>
        <taxon>Cornales</taxon>
        <taxon>Nyssaceae</taxon>
        <taxon>Nyssa</taxon>
    </lineage>
</organism>
<feature type="compositionally biased region" description="Basic and acidic residues" evidence="1">
    <location>
        <begin position="180"/>
        <end position="192"/>
    </location>
</feature>
<feature type="compositionally biased region" description="Polar residues" evidence="1">
    <location>
        <begin position="735"/>
        <end position="759"/>
    </location>
</feature>
<feature type="compositionally biased region" description="Polar residues" evidence="1">
    <location>
        <begin position="259"/>
        <end position="269"/>
    </location>
</feature>
<dbReference type="InterPro" id="IPR014840">
    <property type="entry name" value="HRD"/>
</dbReference>
<dbReference type="EMBL" id="CM018032">
    <property type="protein sequence ID" value="KAA8546449.1"/>
    <property type="molecule type" value="Genomic_DNA"/>
</dbReference>
<feature type="domain" description="Hpc2-related" evidence="2">
    <location>
        <begin position="111"/>
        <end position="159"/>
    </location>
</feature>
<dbReference type="Pfam" id="PF08729">
    <property type="entry name" value="HUN"/>
    <property type="match status" value="1"/>
</dbReference>
<sequence>MEEEKSGGGGEPGRVSSSFVAMGGRQRFTVELRPGETTIVSWKKLMKDASKVNGSTSAPEPPSNAHPALESRIAPGQPSENEEADAPPANRFSAVIEKIERLYMGKHSSDEEDLNDVPDDDEYDTEDSFIDDAELDEYFHVDNSAIKHDGFFVNRGKLERINEPILSPHQQLKKRRRKDLGKGHGENHEGHVPNKHLKVGKKAAGRSAPLVGKSSSTPSHGMAVPSENHEDAKFQNQLNASVICSKKKSADSETMLDPSVSSKVSNGDASLSLLKEKDTDKQKTGVFPSKDQGNKLKDGTEFSDASHQRSHEKSSYTQFKPQSGRLLNDVNELEQTGLRKEKNSIRDRPDINASEGKYSTQTVKVPLMHRKEGSSVRPKSTMLEKAIRELEKMVAESRPPTTEVPDADISSQAVKRRLPHEVKQKLAKVARLAQASHGKISKELINRLMSIVGHLMQLRTLKRNLKVMVSMGLSAKKEKDERFQQIKKEVVEMIKMRVLSPKSKALGQQAGATDDFQDIGNEEKEVIKKKFRMDDALEDKICDLYDLYVEGLEEDAGPQVRKLYMELAQLWPNGFMDNHGIKRAICRAKDRRRAMYSRHEDLDKIKRKKLLTPKTEETVRFEASSIAQPQYTQEKLVNDSGNHGLMSFNRPVLNTSTAITAVRMPTSSLMNGPSLERPKQEKVKGSSNNSNDMRMADAITKKKVKRKPEMELGEAHFLPEKLSSAQVEEKHKSQKQVTGLLQKPNPQSTAAPPSFEQLS</sequence>
<feature type="region of interest" description="Disordered" evidence="1">
    <location>
        <begin position="163"/>
        <end position="234"/>
    </location>
</feature>
<feature type="region of interest" description="Disordered" evidence="1">
    <location>
        <begin position="1"/>
        <end position="28"/>
    </location>
</feature>
<gene>
    <name evidence="3" type="ORF">F0562_002812</name>
</gene>
<feature type="compositionally biased region" description="Basic and acidic residues" evidence="1">
    <location>
        <begin position="707"/>
        <end position="719"/>
    </location>
</feature>
<accession>A0A5J5BU08</accession>
<dbReference type="GO" id="GO:0005634">
    <property type="term" value="C:nucleus"/>
    <property type="evidence" value="ECO:0007669"/>
    <property type="project" value="TreeGrafter"/>
</dbReference>
<dbReference type="OrthoDB" id="68076at2759"/>
<keyword evidence="4" id="KW-1185">Reference proteome</keyword>
<dbReference type="AlphaFoldDB" id="A0A5J5BU08"/>
<evidence type="ECO:0000313" key="3">
    <source>
        <dbReference type="EMBL" id="KAA8546449.1"/>
    </source>
</evidence>